<dbReference type="AlphaFoldDB" id="H1ZN76"/>
<sequence>MDDNGHRENGRHKQPQSQWLMHHQPSMKHIMSIMAERDAAIQERNLALSEKKTALAERDMAILQRDSAINDRNNAIMERDNAFTTLQYRETSINSNTPCPPGCQIGRNVKHIHHPHQTHMSIDMQTFDDDETKPVKQTRRPKRASNSKKGPKPLKKVKQENELVAWKAEPDQELGLNRVAYDETMMPVPVCSCTGVMRPCYKWGNGGWQSSCCTTNMSVYPLPAVPNKRHARVGGRKMSGSAFNKLINRLAEEGYDLSSPVDLKDNWAKHGTNRYITIK</sequence>
<reference evidence="9" key="1">
    <citation type="submission" date="2009-04" db="EMBL/GenBank/DDBJ databases">
        <title>Phylogenetic analysis of plant specific BBR/BPC proteins.</title>
        <authorList>
            <person name="Wanke D."/>
            <person name="Bloss U."/>
            <person name="Brand L.H."/>
            <person name="Kohnen M.V."/>
            <person name="Hohenstatt M.L."/>
            <person name="Hummel S."/>
            <person name="Kilian J."/>
            <person name="Harter K."/>
            <person name="Berendzen K.W."/>
        </authorList>
    </citation>
    <scope>NUCLEOTIDE SEQUENCE</scope>
</reference>
<feature type="region of interest" description="Disordered" evidence="8">
    <location>
        <begin position="118"/>
        <end position="157"/>
    </location>
</feature>
<dbReference type="EMBL" id="FJ982293">
    <property type="protein sequence ID" value="ADV59376.1"/>
    <property type="molecule type" value="mRNA"/>
</dbReference>
<comment type="function">
    <text evidence="7">Transcriptional regulator that specifically binds to GA-rich elements (GAGA-repeats) present in regulatory sequences of genes involved in developmental processes.</text>
</comment>
<name>H1ZN76_TRIPD</name>
<evidence type="ECO:0000256" key="2">
    <source>
        <dbReference type="ARBA" id="ARBA00007911"/>
    </source>
</evidence>
<evidence type="ECO:0000256" key="5">
    <source>
        <dbReference type="ARBA" id="ARBA00023163"/>
    </source>
</evidence>
<evidence type="ECO:0000256" key="6">
    <source>
        <dbReference type="ARBA" id="ARBA00023242"/>
    </source>
</evidence>
<keyword evidence="5 7" id="KW-0804">Transcription</keyword>
<proteinExistence type="evidence at transcript level"/>
<dbReference type="GO" id="GO:0043565">
    <property type="term" value="F:sequence-specific DNA binding"/>
    <property type="evidence" value="ECO:0007669"/>
    <property type="project" value="TreeGrafter"/>
</dbReference>
<dbReference type="GO" id="GO:0005634">
    <property type="term" value="C:nucleus"/>
    <property type="evidence" value="ECO:0007669"/>
    <property type="project" value="UniProtKB-SubCell"/>
</dbReference>
<evidence type="ECO:0000256" key="3">
    <source>
        <dbReference type="ARBA" id="ARBA00023015"/>
    </source>
</evidence>
<keyword evidence="4 7" id="KW-0238">DNA-binding</keyword>
<evidence type="ECO:0000313" key="9">
    <source>
        <dbReference type="EMBL" id="ADV59376.1"/>
    </source>
</evidence>
<feature type="compositionally biased region" description="Basic residues" evidence="8">
    <location>
        <begin position="136"/>
        <end position="156"/>
    </location>
</feature>
<evidence type="ECO:0000256" key="8">
    <source>
        <dbReference type="SAM" id="MobiDB-lite"/>
    </source>
</evidence>
<dbReference type="SMART" id="SM01226">
    <property type="entry name" value="GAGA_bind"/>
    <property type="match status" value="1"/>
</dbReference>
<dbReference type="InterPro" id="IPR010409">
    <property type="entry name" value="GAGA-bd_tscrpt_act"/>
</dbReference>
<evidence type="ECO:0000256" key="4">
    <source>
        <dbReference type="ARBA" id="ARBA00023125"/>
    </source>
</evidence>
<protein>
    <recommendedName>
        <fullName evidence="7">GAGA-binding transcriptional activator</fullName>
    </recommendedName>
</protein>
<comment type="subcellular location">
    <subcellularLocation>
        <location evidence="1 7">Nucleus</location>
    </subcellularLocation>
</comment>
<dbReference type="GO" id="GO:0003700">
    <property type="term" value="F:DNA-binding transcription factor activity"/>
    <property type="evidence" value="ECO:0007669"/>
    <property type="project" value="UniProtKB-UniRule"/>
</dbReference>
<organism evidence="9">
    <name type="scientific">Triphysaria pusilla</name>
    <name type="common">Dwarf owl's-clover</name>
    <name type="synonym">Orthocarpus pusillus</name>
    <dbReference type="NCBI Taxonomy" id="188295"/>
    <lineage>
        <taxon>Eukaryota</taxon>
        <taxon>Viridiplantae</taxon>
        <taxon>Streptophyta</taxon>
        <taxon>Embryophyta</taxon>
        <taxon>Tracheophyta</taxon>
        <taxon>Spermatophyta</taxon>
        <taxon>Magnoliopsida</taxon>
        <taxon>eudicotyledons</taxon>
        <taxon>Gunneridae</taxon>
        <taxon>Pentapetalae</taxon>
        <taxon>asterids</taxon>
        <taxon>lamiids</taxon>
        <taxon>Lamiales</taxon>
        <taxon>Orobanchaceae</taxon>
        <taxon>Pedicularideae</taxon>
        <taxon>Castillejinae</taxon>
        <taxon>Triphysaria</taxon>
    </lineage>
</organism>
<gene>
    <name evidence="9" type="primary">BBR/BPC5</name>
</gene>
<dbReference type="PANTHER" id="PTHR31421:SF2">
    <property type="entry name" value="PROTEIN BASIC PENTACYSTEINE6"/>
    <property type="match status" value="1"/>
</dbReference>
<comment type="similarity">
    <text evidence="2 7">Belongs to the BBR/BPC family.</text>
</comment>
<accession>H1ZN76</accession>
<dbReference type="Pfam" id="PF06217">
    <property type="entry name" value="GAGA_bind"/>
    <property type="match status" value="1"/>
</dbReference>
<evidence type="ECO:0000256" key="7">
    <source>
        <dbReference type="RuleBase" id="RU367160"/>
    </source>
</evidence>
<dbReference type="GO" id="GO:0009723">
    <property type="term" value="P:response to ethylene"/>
    <property type="evidence" value="ECO:0007669"/>
    <property type="project" value="TreeGrafter"/>
</dbReference>
<dbReference type="PANTHER" id="PTHR31421">
    <property type="entry name" value="PROTEIN BASIC PENTACYSTEINE3"/>
    <property type="match status" value="1"/>
</dbReference>
<keyword evidence="3 7" id="KW-0805">Transcription regulation</keyword>
<evidence type="ECO:0000256" key="1">
    <source>
        <dbReference type="ARBA" id="ARBA00004123"/>
    </source>
</evidence>
<feature type="region of interest" description="Disordered" evidence="8">
    <location>
        <begin position="1"/>
        <end position="21"/>
    </location>
</feature>
<keyword evidence="6 7" id="KW-0539">Nucleus</keyword>